<proteinExistence type="predicted"/>
<feature type="compositionally biased region" description="Basic and acidic residues" evidence="1">
    <location>
        <begin position="659"/>
        <end position="668"/>
    </location>
</feature>
<keyword evidence="3" id="KW-1185">Reference proteome</keyword>
<feature type="compositionally biased region" description="Low complexity" evidence="1">
    <location>
        <begin position="363"/>
        <end position="382"/>
    </location>
</feature>
<dbReference type="Proteomes" id="UP000598360">
    <property type="component" value="Unassembled WGS sequence"/>
</dbReference>
<gene>
    <name evidence="2" type="ORF">IQ251_08390</name>
</gene>
<name>A0A929FXA4_9PSEU</name>
<organism evidence="2 3">
    <name type="scientific">Saccharopolyspora montiporae</name>
    <dbReference type="NCBI Taxonomy" id="2781240"/>
    <lineage>
        <taxon>Bacteria</taxon>
        <taxon>Bacillati</taxon>
        <taxon>Actinomycetota</taxon>
        <taxon>Actinomycetes</taxon>
        <taxon>Pseudonocardiales</taxon>
        <taxon>Pseudonocardiaceae</taxon>
        <taxon>Saccharopolyspora</taxon>
    </lineage>
</organism>
<feature type="compositionally biased region" description="Polar residues" evidence="1">
    <location>
        <begin position="488"/>
        <end position="501"/>
    </location>
</feature>
<protein>
    <recommendedName>
        <fullName evidence="4">Tetratricopeptide repeat protein</fullName>
    </recommendedName>
</protein>
<feature type="compositionally biased region" description="Basic and acidic residues" evidence="1">
    <location>
        <begin position="852"/>
        <end position="864"/>
    </location>
</feature>
<dbReference type="AlphaFoldDB" id="A0A929FXA4"/>
<feature type="compositionally biased region" description="Basic and acidic residues" evidence="1">
    <location>
        <begin position="691"/>
        <end position="709"/>
    </location>
</feature>
<feature type="compositionally biased region" description="Acidic residues" evidence="1">
    <location>
        <begin position="897"/>
        <end position="907"/>
    </location>
</feature>
<feature type="compositionally biased region" description="Basic and acidic residues" evidence="1">
    <location>
        <begin position="524"/>
        <end position="563"/>
    </location>
</feature>
<feature type="region of interest" description="Disordered" evidence="1">
    <location>
        <begin position="355"/>
        <end position="1000"/>
    </location>
</feature>
<feature type="compositionally biased region" description="Basic and acidic residues" evidence="1">
    <location>
        <begin position="472"/>
        <end position="486"/>
    </location>
</feature>
<accession>A0A929FXA4</accession>
<evidence type="ECO:0008006" key="4">
    <source>
        <dbReference type="Google" id="ProtNLM"/>
    </source>
</evidence>
<sequence>MASVAGPQRDTPAAQLLDPARQMCWRVPELALLLSDQAVALARSEGDRRGRLQAEALALFALNRLGRGVAATTRAIAAVRDAESAGEDGCAAEMRVELAWCARSAGAHDAAGRVLQPVLEHERVDPVLRAHALVAFAAVTPAAAARGRCTEALDEAERLYSACELNRDTVRVLRARGRAARAAHHRRSGEFAEAAQTAEDGLDLLRHLGDPVAESGEVHARLVLERVQALIELGQAPEATGIAEPVLNRPVRAAAADPVGWLGLAVATRTYLPDGDRAAAIRVLTDTVAIAERHRLDGLLAEALNALSHALEQGAEYEPALRALRDAYAADRRWRSAVHEARTRLVEEFPAVRGDAVPRADSRSAAASQSGAGQSAAAGIADVPAEPPDTPASRVGGAAERVSVGGNVRDRRPAAAGAAPAREPMPDLPSAREPESETAAPTGTPAGDDPVVEPRPDAGAGALRELPDEEDLRATDDVRDAARRLMETLTSRAVLQDSAQRPQAMPQPREPQEPDPPLAAGDSSQHDAPRSDSPGRHESPDRNDDSGRHASPDRHDAFGRHDGPAWSSWQGVPGQHEAPDRRASSGQDDAPDGLPGVHPGADDTSGVPGWAGSAPHGSGTDLPDYDSWDVPLDPLSPTPLGTGAVVSAEPPDATGADPLLDRDDEPGGERAPTWGNVPEHEQADSASGSRPDPDAQRVHDDPQPVEGRRSRGRSLAEIQASLQVFEQTGRRRSRRAEPDAEEGEPMSAADLLARQHDEGGVPNQSDAAPEPAGSGTAGNRAEAGQHGAAHRAPASDSFADSEQPDEHEPGARVPRADRPDEPQTVGGEGSAGDPPSLSSSLTSEDDAPGGWDEQHGADAARAEPGEVGLADLLTEALMAYESGRRTPVPDDAHDPDDPAGDADDAAGEEAHPDPGDDRDPGARREAAAAAEPAGRHSRSAADGPVARGGSRNATGAGPAFGAEATVRPRHGSAVEAPGRDVGARHRHPAFEFDPPAETSG</sequence>
<evidence type="ECO:0000313" key="3">
    <source>
        <dbReference type="Proteomes" id="UP000598360"/>
    </source>
</evidence>
<dbReference type="Gene3D" id="1.25.40.10">
    <property type="entry name" value="Tetratricopeptide repeat domain"/>
    <property type="match status" value="1"/>
</dbReference>
<evidence type="ECO:0000256" key="1">
    <source>
        <dbReference type="SAM" id="MobiDB-lite"/>
    </source>
</evidence>
<feature type="compositionally biased region" description="Basic and acidic residues" evidence="1">
    <location>
        <begin position="908"/>
        <end position="926"/>
    </location>
</feature>
<feature type="compositionally biased region" description="Basic and acidic residues" evidence="1">
    <location>
        <begin position="804"/>
        <end position="821"/>
    </location>
</feature>
<feature type="compositionally biased region" description="Basic and acidic residues" evidence="1">
    <location>
        <begin position="882"/>
        <end position="896"/>
    </location>
</feature>
<dbReference type="EMBL" id="JADEYC010000013">
    <property type="protein sequence ID" value="MBE9374466.1"/>
    <property type="molecule type" value="Genomic_DNA"/>
</dbReference>
<comment type="caution">
    <text evidence="2">The sequence shown here is derived from an EMBL/GenBank/DDBJ whole genome shotgun (WGS) entry which is preliminary data.</text>
</comment>
<dbReference type="InterPro" id="IPR011990">
    <property type="entry name" value="TPR-like_helical_dom_sf"/>
</dbReference>
<evidence type="ECO:0000313" key="2">
    <source>
        <dbReference type="EMBL" id="MBE9374466.1"/>
    </source>
</evidence>
<reference evidence="2" key="1">
    <citation type="submission" date="2020-10" db="EMBL/GenBank/DDBJ databases">
        <title>Diversity and distribution of actinomycetes associated with coral in the coast of Hainan.</title>
        <authorList>
            <person name="Li F."/>
        </authorList>
    </citation>
    <scope>NUCLEOTIDE SEQUENCE</scope>
    <source>
        <strain evidence="2">HNM0983</strain>
    </source>
</reference>
<dbReference type="RefSeq" id="WP_193927915.1">
    <property type="nucleotide sequence ID" value="NZ_JADEYC010000013.1"/>
</dbReference>